<keyword evidence="6" id="KW-0472">Membrane</keyword>
<sequence length="185" mass="22154">MNAFKSRALDIKSTMTTLVKRIVRLKHSSYFGVYIIQCNLFILSHNSFALHQKSSIDKAQNEINFDQIGNPDPISNLRPIIFKKSNNESKLEKKYREARENTQLWNQTFWTKHNKSFIQERSKFQETLKAQGKTSLTADDMSVFYKYFLDKNWRLHFDYNILWYKKNFNLLLLELRVKISKLIFK</sequence>
<evidence type="ECO:0000313" key="8">
    <source>
        <dbReference type="Proteomes" id="UP000614350"/>
    </source>
</evidence>
<comment type="caution">
    <text evidence="7">The sequence shown here is derived from an EMBL/GenBank/DDBJ whole genome shotgun (WGS) entry which is preliminary data.</text>
</comment>
<comment type="subcellular location">
    <subcellularLocation>
        <location evidence="1">Mitochondrion inner membrane</location>
        <topology evidence="1">Peripheral membrane protein</topology>
        <orientation evidence="1">Matrix side</orientation>
    </subcellularLocation>
</comment>
<evidence type="ECO:0000313" key="7">
    <source>
        <dbReference type="EMBL" id="KAF7388077.1"/>
    </source>
</evidence>
<dbReference type="EMBL" id="JACSEA010000012">
    <property type="protein sequence ID" value="KAF7388077.1"/>
    <property type="molecule type" value="Genomic_DNA"/>
</dbReference>
<dbReference type="InterPro" id="IPR018796">
    <property type="entry name" value="COA8"/>
</dbReference>
<dbReference type="PANTHER" id="PTHR31107:SF2">
    <property type="entry name" value="CYTOCHROME C OXIDASE ASSEMBLY FACTOR 8"/>
    <property type="match status" value="1"/>
</dbReference>
<keyword evidence="5" id="KW-0496">Mitochondrion</keyword>
<name>A0A834JJ34_VESVU</name>
<dbReference type="GO" id="GO:0005743">
    <property type="term" value="C:mitochondrial inner membrane"/>
    <property type="evidence" value="ECO:0007669"/>
    <property type="project" value="UniProtKB-SubCell"/>
</dbReference>
<keyword evidence="4" id="KW-0809">Transit peptide</keyword>
<dbReference type="Pfam" id="PF10231">
    <property type="entry name" value="COA8"/>
    <property type="match status" value="1"/>
</dbReference>
<dbReference type="GO" id="GO:0097193">
    <property type="term" value="P:intrinsic apoptotic signaling pathway"/>
    <property type="evidence" value="ECO:0007669"/>
    <property type="project" value="InterPro"/>
</dbReference>
<accession>A0A834JJ34</accession>
<evidence type="ECO:0000256" key="5">
    <source>
        <dbReference type="ARBA" id="ARBA00023128"/>
    </source>
</evidence>
<organism evidence="7 8">
    <name type="scientific">Vespula vulgaris</name>
    <name type="common">Yellow jacket</name>
    <name type="synonym">Wasp</name>
    <dbReference type="NCBI Taxonomy" id="7454"/>
    <lineage>
        <taxon>Eukaryota</taxon>
        <taxon>Metazoa</taxon>
        <taxon>Ecdysozoa</taxon>
        <taxon>Arthropoda</taxon>
        <taxon>Hexapoda</taxon>
        <taxon>Insecta</taxon>
        <taxon>Pterygota</taxon>
        <taxon>Neoptera</taxon>
        <taxon>Endopterygota</taxon>
        <taxon>Hymenoptera</taxon>
        <taxon>Apocrita</taxon>
        <taxon>Aculeata</taxon>
        <taxon>Vespoidea</taxon>
        <taxon>Vespidae</taxon>
        <taxon>Vespinae</taxon>
        <taxon>Vespula</taxon>
    </lineage>
</organism>
<dbReference type="AlphaFoldDB" id="A0A834JJ34"/>
<proteinExistence type="inferred from homology"/>
<evidence type="ECO:0000256" key="6">
    <source>
        <dbReference type="ARBA" id="ARBA00023136"/>
    </source>
</evidence>
<evidence type="ECO:0000256" key="2">
    <source>
        <dbReference type="ARBA" id="ARBA00005453"/>
    </source>
</evidence>
<reference evidence="7" key="1">
    <citation type="journal article" date="2020" name="G3 (Bethesda)">
        <title>High-Quality Assemblies for Three Invasive Social Wasps from the &lt;i&gt;Vespula&lt;/i&gt; Genus.</title>
        <authorList>
            <person name="Harrop T.W.R."/>
            <person name="Guhlin J."/>
            <person name="McLaughlin G.M."/>
            <person name="Permina E."/>
            <person name="Stockwell P."/>
            <person name="Gilligan J."/>
            <person name="Le Lec M.F."/>
            <person name="Gruber M.A.M."/>
            <person name="Quinn O."/>
            <person name="Lovegrove M."/>
            <person name="Duncan E.J."/>
            <person name="Remnant E.J."/>
            <person name="Van Eeckhoven J."/>
            <person name="Graham B."/>
            <person name="Knapp R.A."/>
            <person name="Langford K.W."/>
            <person name="Kronenberg Z."/>
            <person name="Press M.O."/>
            <person name="Eacker S.M."/>
            <person name="Wilson-Rankin E.E."/>
            <person name="Purcell J."/>
            <person name="Lester P.J."/>
            <person name="Dearden P.K."/>
        </authorList>
    </citation>
    <scope>NUCLEOTIDE SEQUENCE</scope>
    <source>
        <strain evidence="7">Marl-1</strain>
    </source>
</reference>
<evidence type="ECO:0008006" key="9">
    <source>
        <dbReference type="Google" id="ProtNLM"/>
    </source>
</evidence>
<evidence type="ECO:0000256" key="1">
    <source>
        <dbReference type="ARBA" id="ARBA00004443"/>
    </source>
</evidence>
<dbReference type="Proteomes" id="UP000614350">
    <property type="component" value="Unassembled WGS sequence"/>
</dbReference>
<protein>
    <recommendedName>
        <fullName evidence="9">COA8</fullName>
    </recommendedName>
</protein>
<comment type="similarity">
    <text evidence="2">Belongs to the COA8 family.</text>
</comment>
<gene>
    <name evidence="7" type="ORF">HZH66_010844</name>
</gene>
<keyword evidence="8" id="KW-1185">Reference proteome</keyword>
<dbReference type="PANTHER" id="PTHR31107">
    <property type="entry name" value="APOPTOGENIC PROTEIN 1, MITOCHONDRIAL"/>
    <property type="match status" value="1"/>
</dbReference>
<evidence type="ECO:0000256" key="4">
    <source>
        <dbReference type="ARBA" id="ARBA00022946"/>
    </source>
</evidence>
<evidence type="ECO:0000256" key="3">
    <source>
        <dbReference type="ARBA" id="ARBA00022792"/>
    </source>
</evidence>
<keyword evidence="3" id="KW-0999">Mitochondrion inner membrane</keyword>